<name>A0A914V5K2_9BILA</name>
<keyword evidence="4" id="KW-1185">Reference proteome</keyword>
<dbReference type="SUPFAM" id="SSF47862">
    <property type="entry name" value="Saposin"/>
    <property type="match status" value="1"/>
</dbReference>
<feature type="chain" id="PRO_5037679071" evidence="2">
    <location>
        <begin position="24"/>
        <end position="104"/>
    </location>
</feature>
<feature type="domain" description="Saposin B-type" evidence="3">
    <location>
        <begin position="31"/>
        <end position="104"/>
    </location>
</feature>
<dbReference type="Gene3D" id="1.10.225.10">
    <property type="entry name" value="Saposin-like"/>
    <property type="match status" value="1"/>
</dbReference>
<dbReference type="Proteomes" id="UP000887566">
    <property type="component" value="Unplaced"/>
</dbReference>
<evidence type="ECO:0000259" key="3">
    <source>
        <dbReference type="PROSITE" id="PS50015"/>
    </source>
</evidence>
<dbReference type="SMART" id="SM00741">
    <property type="entry name" value="SapB"/>
    <property type="match status" value="1"/>
</dbReference>
<evidence type="ECO:0000313" key="5">
    <source>
        <dbReference type="WBParaSite" id="PSAMB.scaffold1571size29863.g13929.t1"/>
    </source>
</evidence>
<feature type="signal peptide" evidence="2">
    <location>
        <begin position="1"/>
        <end position="23"/>
    </location>
</feature>
<keyword evidence="1" id="KW-1015">Disulfide bond</keyword>
<sequence length="104" mass="11620">MPSRSNLLFSAVLLFALLTAADARRSRFAFKEISCAICNDVVYFLEQNSGITEHALEEIADHLCDKYSVMASQCRVIVNHSLHDIFMAFHNMPPSQVCHAVGMC</sequence>
<organism evidence="4 5">
    <name type="scientific">Plectus sambesii</name>
    <dbReference type="NCBI Taxonomy" id="2011161"/>
    <lineage>
        <taxon>Eukaryota</taxon>
        <taxon>Metazoa</taxon>
        <taxon>Ecdysozoa</taxon>
        <taxon>Nematoda</taxon>
        <taxon>Chromadorea</taxon>
        <taxon>Plectida</taxon>
        <taxon>Plectina</taxon>
        <taxon>Plectoidea</taxon>
        <taxon>Plectidae</taxon>
        <taxon>Plectus</taxon>
    </lineage>
</organism>
<proteinExistence type="predicted"/>
<reference evidence="5" key="1">
    <citation type="submission" date="2022-11" db="UniProtKB">
        <authorList>
            <consortium name="WormBaseParasite"/>
        </authorList>
    </citation>
    <scope>IDENTIFICATION</scope>
</reference>
<accession>A0A914V5K2</accession>
<dbReference type="InterPro" id="IPR011001">
    <property type="entry name" value="Saposin-like"/>
</dbReference>
<evidence type="ECO:0000313" key="4">
    <source>
        <dbReference type="Proteomes" id="UP000887566"/>
    </source>
</evidence>
<dbReference type="AlphaFoldDB" id="A0A914V5K2"/>
<evidence type="ECO:0000256" key="1">
    <source>
        <dbReference type="ARBA" id="ARBA00023157"/>
    </source>
</evidence>
<dbReference type="PROSITE" id="PS50015">
    <property type="entry name" value="SAP_B"/>
    <property type="match status" value="1"/>
</dbReference>
<dbReference type="WBParaSite" id="PSAMB.scaffold1571size29863.g13929.t1">
    <property type="protein sequence ID" value="PSAMB.scaffold1571size29863.g13929.t1"/>
    <property type="gene ID" value="PSAMB.scaffold1571size29863.g13929"/>
</dbReference>
<protein>
    <submittedName>
        <fullName evidence="5">Saposin B-type domain-containing protein</fullName>
    </submittedName>
</protein>
<evidence type="ECO:0000256" key="2">
    <source>
        <dbReference type="SAM" id="SignalP"/>
    </source>
</evidence>
<dbReference type="InterPro" id="IPR008139">
    <property type="entry name" value="SaposinB_dom"/>
</dbReference>
<keyword evidence="2" id="KW-0732">Signal</keyword>